<evidence type="ECO:0000256" key="6">
    <source>
        <dbReference type="ARBA" id="ARBA00022801"/>
    </source>
</evidence>
<evidence type="ECO:0000259" key="8">
    <source>
        <dbReference type="Pfam" id="PF13359"/>
    </source>
</evidence>
<dbReference type="AlphaFoldDB" id="A0A9D4PCY5"/>
<dbReference type="VEuPathDB" id="VectorBase:RSAN_042881"/>
<protein>
    <recommendedName>
        <fullName evidence="8">DDE Tnp4 domain-containing protein</fullName>
    </recommendedName>
</protein>
<keyword evidence="7" id="KW-0539">Nucleus</keyword>
<dbReference type="PANTHER" id="PTHR22930:SF289">
    <property type="entry name" value="DDE TNP4 DOMAIN-CONTAINING PROTEIN-RELATED"/>
    <property type="match status" value="1"/>
</dbReference>
<proteinExistence type="inferred from homology"/>
<comment type="caution">
    <text evidence="9">The sequence shown here is derived from an EMBL/GenBank/DDBJ whole genome shotgun (WGS) entry which is preliminary data.</text>
</comment>
<gene>
    <name evidence="9" type="ORF">HPB52_012965</name>
</gene>
<dbReference type="InterPro" id="IPR045249">
    <property type="entry name" value="HARBI1-like"/>
</dbReference>
<keyword evidence="5" id="KW-0479">Metal-binding</keyword>
<feature type="domain" description="DDE Tnp4" evidence="8">
    <location>
        <begin position="191"/>
        <end position="273"/>
    </location>
</feature>
<keyword evidence="10" id="KW-1185">Reference proteome</keyword>
<evidence type="ECO:0000256" key="7">
    <source>
        <dbReference type="ARBA" id="ARBA00023242"/>
    </source>
</evidence>
<keyword evidence="6" id="KW-0378">Hydrolase</keyword>
<dbReference type="GO" id="GO:0004518">
    <property type="term" value="F:nuclease activity"/>
    <property type="evidence" value="ECO:0007669"/>
    <property type="project" value="UniProtKB-KW"/>
</dbReference>
<evidence type="ECO:0000256" key="2">
    <source>
        <dbReference type="ARBA" id="ARBA00004123"/>
    </source>
</evidence>
<dbReference type="GO" id="GO:0046872">
    <property type="term" value="F:metal ion binding"/>
    <property type="evidence" value="ECO:0007669"/>
    <property type="project" value="UniProtKB-KW"/>
</dbReference>
<organism evidence="9 10">
    <name type="scientific">Rhipicephalus sanguineus</name>
    <name type="common">Brown dog tick</name>
    <name type="synonym">Ixodes sanguineus</name>
    <dbReference type="NCBI Taxonomy" id="34632"/>
    <lineage>
        <taxon>Eukaryota</taxon>
        <taxon>Metazoa</taxon>
        <taxon>Ecdysozoa</taxon>
        <taxon>Arthropoda</taxon>
        <taxon>Chelicerata</taxon>
        <taxon>Arachnida</taxon>
        <taxon>Acari</taxon>
        <taxon>Parasitiformes</taxon>
        <taxon>Ixodida</taxon>
        <taxon>Ixodoidea</taxon>
        <taxon>Ixodidae</taxon>
        <taxon>Rhipicephalinae</taxon>
        <taxon>Rhipicephalus</taxon>
        <taxon>Rhipicephalus</taxon>
    </lineage>
</organism>
<sequence>MRWPTMFVNDQNHRRSLYGMHAIVLLEWGLDEGIAAETKKETLLECGVFATSGGRRQFERSDPFLVLTDEQFRQHFRLSKTSVRWICDELADHPRLRRLRGGPQSLTVAEQVLCALRFYATGSFQGNIGSESYIGRHQTTVSRCIKDVSIALVDTAVRKRWVAFPRTASERAYIKDRFLRRGSITGVIGCVDGTYIGIKAPSKSNRTVLKANYFTRKAHYALNTMVVCDADLRILHIDARFPGSCHDAHVWGKSALRRHFELGHLLDDGDCLLGI</sequence>
<name>A0A9D4PCY5_RHISA</name>
<evidence type="ECO:0000313" key="9">
    <source>
        <dbReference type="EMBL" id="KAH7935722.1"/>
    </source>
</evidence>
<dbReference type="GO" id="GO:0016787">
    <property type="term" value="F:hydrolase activity"/>
    <property type="evidence" value="ECO:0007669"/>
    <property type="project" value="UniProtKB-KW"/>
</dbReference>
<reference evidence="9" key="2">
    <citation type="submission" date="2021-09" db="EMBL/GenBank/DDBJ databases">
        <authorList>
            <person name="Jia N."/>
            <person name="Wang J."/>
            <person name="Shi W."/>
            <person name="Du L."/>
            <person name="Sun Y."/>
            <person name="Zhan W."/>
            <person name="Jiang J."/>
            <person name="Wang Q."/>
            <person name="Zhang B."/>
            <person name="Ji P."/>
            <person name="Sakyi L.B."/>
            <person name="Cui X."/>
            <person name="Yuan T."/>
            <person name="Jiang B."/>
            <person name="Yang W."/>
            <person name="Lam T.T.-Y."/>
            <person name="Chang Q."/>
            <person name="Ding S."/>
            <person name="Wang X."/>
            <person name="Zhu J."/>
            <person name="Ruan X."/>
            <person name="Zhao L."/>
            <person name="Wei J."/>
            <person name="Que T."/>
            <person name="Du C."/>
            <person name="Cheng J."/>
            <person name="Dai P."/>
            <person name="Han X."/>
            <person name="Huang E."/>
            <person name="Gao Y."/>
            <person name="Liu J."/>
            <person name="Shao H."/>
            <person name="Ye R."/>
            <person name="Li L."/>
            <person name="Wei W."/>
            <person name="Wang X."/>
            <person name="Wang C."/>
            <person name="Huo Q."/>
            <person name="Li W."/>
            <person name="Guo W."/>
            <person name="Chen H."/>
            <person name="Chen S."/>
            <person name="Zhou L."/>
            <person name="Zhou L."/>
            <person name="Ni X."/>
            <person name="Tian J."/>
            <person name="Zhou Y."/>
            <person name="Sheng Y."/>
            <person name="Liu T."/>
            <person name="Pan Y."/>
            <person name="Xia L."/>
            <person name="Li J."/>
            <person name="Zhao F."/>
            <person name="Cao W."/>
        </authorList>
    </citation>
    <scope>NUCLEOTIDE SEQUENCE</scope>
    <source>
        <strain evidence="9">Rsan-2018</strain>
        <tissue evidence="9">Larvae</tissue>
    </source>
</reference>
<evidence type="ECO:0000256" key="4">
    <source>
        <dbReference type="ARBA" id="ARBA00022722"/>
    </source>
</evidence>
<comment type="cofactor">
    <cofactor evidence="1">
        <name>a divalent metal cation</name>
        <dbReference type="ChEBI" id="CHEBI:60240"/>
    </cofactor>
</comment>
<keyword evidence="4" id="KW-0540">Nuclease</keyword>
<evidence type="ECO:0000256" key="3">
    <source>
        <dbReference type="ARBA" id="ARBA00006958"/>
    </source>
</evidence>
<evidence type="ECO:0000256" key="1">
    <source>
        <dbReference type="ARBA" id="ARBA00001968"/>
    </source>
</evidence>
<comment type="similarity">
    <text evidence="3">Belongs to the HARBI1 family.</text>
</comment>
<dbReference type="Pfam" id="PF13359">
    <property type="entry name" value="DDE_Tnp_4"/>
    <property type="match status" value="1"/>
</dbReference>
<evidence type="ECO:0000313" key="10">
    <source>
        <dbReference type="Proteomes" id="UP000821837"/>
    </source>
</evidence>
<accession>A0A9D4PCY5</accession>
<dbReference type="PANTHER" id="PTHR22930">
    <property type="match status" value="1"/>
</dbReference>
<dbReference type="EMBL" id="JABSTV010001255">
    <property type="protein sequence ID" value="KAH7935722.1"/>
    <property type="molecule type" value="Genomic_DNA"/>
</dbReference>
<reference evidence="9" key="1">
    <citation type="journal article" date="2020" name="Cell">
        <title>Large-Scale Comparative Analyses of Tick Genomes Elucidate Their Genetic Diversity and Vector Capacities.</title>
        <authorList>
            <consortium name="Tick Genome and Microbiome Consortium (TIGMIC)"/>
            <person name="Jia N."/>
            <person name="Wang J."/>
            <person name="Shi W."/>
            <person name="Du L."/>
            <person name="Sun Y."/>
            <person name="Zhan W."/>
            <person name="Jiang J.F."/>
            <person name="Wang Q."/>
            <person name="Zhang B."/>
            <person name="Ji P."/>
            <person name="Bell-Sakyi L."/>
            <person name="Cui X.M."/>
            <person name="Yuan T.T."/>
            <person name="Jiang B.G."/>
            <person name="Yang W.F."/>
            <person name="Lam T.T."/>
            <person name="Chang Q.C."/>
            <person name="Ding S.J."/>
            <person name="Wang X.J."/>
            <person name="Zhu J.G."/>
            <person name="Ruan X.D."/>
            <person name="Zhao L."/>
            <person name="Wei J.T."/>
            <person name="Ye R.Z."/>
            <person name="Que T.C."/>
            <person name="Du C.H."/>
            <person name="Zhou Y.H."/>
            <person name="Cheng J.X."/>
            <person name="Dai P.F."/>
            <person name="Guo W.B."/>
            <person name="Han X.H."/>
            <person name="Huang E.J."/>
            <person name="Li L.F."/>
            <person name="Wei W."/>
            <person name="Gao Y.C."/>
            <person name="Liu J.Z."/>
            <person name="Shao H.Z."/>
            <person name="Wang X."/>
            <person name="Wang C.C."/>
            <person name="Yang T.C."/>
            <person name="Huo Q.B."/>
            <person name="Li W."/>
            <person name="Chen H.Y."/>
            <person name="Chen S.E."/>
            <person name="Zhou L.G."/>
            <person name="Ni X.B."/>
            <person name="Tian J.H."/>
            <person name="Sheng Y."/>
            <person name="Liu T."/>
            <person name="Pan Y.S."/>
            <person name="Xia L.Y."/>
            <person name="Li J."/>
            <person name="Zhao F."/>
            <person name="Cao W.C."/>
        </authorList>
    </citation>
    <scope>NUCLEOTIDE SEQUENCE</scope>
    <source>
        <strain evidence="9">Rsan-2018</strain>
    </source>
</reference>
<dbReference type="GO" id="GO:0005634">
    <property type="term" value="C:nucleus"/>
    <property type="evidence" value="ECO:0007669"/>
    <property type="project" value="UniProtKB-SubCell"/>
</dbReference>
<comment type="subcellular location">
    <subcellularLocation>
        <location evidence="2">Nucleus</location>
    </subcellularLocation>
</comment>
<dbReference type="Proteomes" id="UP000821837">
    <property type="component" value="Unassembled WGS sequence"/>
</dbReference>
<evidence type="ECO:0000256" key="5">
    <source>
        <dbReference type="ARBA" id="ARBA00022723"/>
    </source>
</evidence>
<dbReference type="InterPro" id="IPR027806">
    <property type="entry name" value="HARBI1_dom"/>
</dbReference>